<keyword evidence="1" id="KW-0812">Transmembrane</keyword>
<evidence type="ECO:0000256" key="1">
    <source>
        <dbReference type="SAM" id="Phobius"/>
    </source>
</evidence>
<dbReference type="EMBL" id="LAZR01066935">
    <property type="protein sequence ID" value="KKK52610.1"/>
    <property type="molecule type" value="Genomic_DNA"/>
</dbReference>
<organism evidence="2">
    <name type="scientific">marine sediment metagenome</name>
    <dbReference type="NCBI Taxonomy" id="412755"/>
    <lineage>
        <taxon>unclassified sequences</taxon>
        <taxon>metagenomes</taxon>
        <taxon>ecological metagenomes</taxon>
    </lineage>
</organism>
<reference evidence="2" key="1">
    <citation type="journal article" date="2015" name="Nature">
        <title>Complex archaea that bridge the gap between prokaryotes and eukaryotes.</title>
        <authorList>
            <person name="Spang A."/>
            <person name="Saw J.H."/>
            <person name="Jorgensen S.L."/>
            <person name="Zaremba-Niedzwiedzka K."/>
            <person name="Martijn J."/>
            <person name="Lind A.E."/>
            <person name="van Eijk R."/>
            <person name="Schleper C."/>
            <person name="Guy L."/>
            <person name="Ettema T.J."/>
        </authorList>
    </citation>
    <scope>NUCLEOTIDE SEQUENCE</scope>
</reference>
<gene>
    <name evidence="2" type="ORF">LCGC14_3103140</name>
</gene>
<protein>
    <submittedName>
        <fullName evidence="2">Uncharacterized protein</fullName>
    </submittedName>
</protein>
<feature type="non-terminal residue" evidence="2">
    <location>
        <position position="80"/>
    </location>
</feature>
<keyword evidence="1" id="KW-0472">Membrane</keyword>
<feature type="transmembrane region" description="Helical" evidence="1">
    <location>
        <begin position="6"/>
        <end position="24"/>
    </location>
</feature>
<evidence type="ECO:0000313" key="2">
    <source>
        <dbReference type="EMBL" id="KKK52610.1"/>
    </source>
</evidence>
<keyword evidence="1" id="KW-1133">Transmembrane helix</keyword>
<accession>A0A0F8WW18</accession>
<sequence>MTFWAAGIGLVVGVMTVITLAFGLRKLIMSFTQDVIVRVLVDVGLISQASNPRDQWPNGSTNLPTFLLAMWKSQEYLQGT</sequence>
<proteinExistence type="predicted"/>
<dbReference type="AlphaFoldDB" id="A0A0F8WW18"/>
<name>A0A0F8WW18_9ZZZZ</name>
<comment type="caution">
    <text evidence="2">The sequence shown here is derived from an EMBL/GenBank/DDBJ whole genome shotgun (WGS) entry which is preliminary data.</text>
</comment>